<dbReference type="EMBL" id="VSSQ01105014">
    <property type="protein sequence ID" value="MPN45265.1"/>
    <property type="molecule type" value="Genomic_DNA"/>
</dbReference>
<accession>A0A645I1W4</accession>
<sequence length="193" mass="21581">MLHMRNIKAVVKDAVSFRKCLIHVALAQHIVMGDVRARLGIKDREYLIGTKVGMNDRRIGLHALQRVGDGGQHLIFHLDELAGAPRNLRGIRGDGGDRLTAIAGLADREKVLILQIKPRALLVALSRDYAAHTRQGFRGGEIDREDVGMRVRASDDLRIERTGELDVVRKLGGARYLFDRIQAFNGLSYDVHF</sequence>
<dbReference type="AlphaFoldDB" id="A0A645I1W4"/>
<protein>
    <submittedName>
        <fullName evidence="1">Uncharacterized protein</fullName>
    </submittedName>
</protein>
<gene>
    <name evidence="1" type="ORF">SDC9_192832</name>
</gene>
<name>A0A645I1W4_9ZZZZ</name>
<organism evidence="1">
    <name type="scientific">bioreactor metagenome</name>
    <dbReference type="NCBI Taxonomy" id="1076179"/>
    <lineage>
        <taxon>unclassified sequences</taxon>
        <taxon>metagenomes</taxon>
        <taxon>ecological metagenomes</taxon>
    </lineage>
</organism>
<reference evidence="1" key="1">
    <citation type="submission" date="2019-08" db="EMBL/GenBank/DDBJ databases">
        <authorList>
            <person name="Kucharzyk K."/>
            <person name="Murdoch R.W."/>
            <person name="Higgins S."/>
            <person name="Loffler F."/>
        </authorList>
    </citation>
    <scope>NUCLEOTIDE SEQUENCE</scope>
</reference>
<proteinExistence type="predicted"/>
<comment type="caution">
    <text evidence="1">The sequence shown here is derived from an EMBL/GenBank/DDBJ whole genome shotgun (WGS) entry which is preliminary data.</text>
</comment>
<evidence type="ECO:0000313" key="1">
    <source>
        <dbReference type="EMBL" id="MPN45265.1"/>
    </source>
</evidence>